<dbReference type="WBParaSite" id="TREG1_81990.1">
    <property type="protein sequence ID" value="TREG1_81990.1"/>
    <property type="gene ID" value="TREG1_81990"/>
</dbReference>
<evidence type="ECO:0000313" key="4">
    <source>
        <dbReference type="WBParaSite" id="TREG1_81990.1"/>
    </source>
</evidence>
<sequence length="161" mass="19477">MGDTKDDKGHTQQITGSITAFYIGETQPRGELPQRLRERLYERKIVNSKESLIEREKAREKRLQDIREKKLQKLREHHEKVKRLAEEKKLRKLQEKEQGQEEEEQVKENNEMINNEKCLSRNSNYLNDYYYTSEDMNELKIKSNLRYYSYADKENAKRQYG</sequence>
<accession>A0A183W7G2</accession>
<proteinExistence type="predicted"/>
<evidence type="ECO:0000313" key="3">
    <source>
        <dbReference type="Proteomes" id="UP000050795"/>
    </source>
</evidence>
<feature type="compositionally biased region" description="Basic and acidic residues" evidence="2">
    <location>
        <begin position="1"/>
        <end position="10"/>
    </location>
</feature>
<dbReference type="AlphaFoldDB" id="A0A183W7G2"/>
<protein>
    <submittedName>
        <fullName evidence="4">Uncharacterized protein</fullName>
    </submittedName>
</protein>
<evidence type="ECO:0000256" key="2">
    <source>
        <dbReference type="SAM" id="MobiDB-lite"/>
    </source>
</evidence>
<evidence type="ECO:0000256" key="1">
    <source>
        <dbReference type="SAM" id="Coils"/>
    </source>
</evidence>
<dbReference type="Proteomes" id="UP000050795">
    <property type="component" value="Unassembled WGS sequence"/>
</dbReference>
<feature type="coiled-coil region" evidence="1">
    <location>
        <begin position="49"/>
        <end position="116"/>
    </location>
</feature>
<organism evidence="3 4">
    <name type="scientific">Trichobilharzia regenti</name>
    <name type="common">Nasal bird schistosome</name>
    <dbReference type="NCBI Taxonomy" id="157069"/>
    <lineage>
        <taxon>Eukaryota</taxon>
        <taxon>Metazoa</taxon>
        <taxon>Spiralia</taxon>
        <taxon>Lophotrochozoa</taxon>
        <taxon>Platyhelminthes</taxon>
        <taxon>Trematoda</taxon>
        <taxon>Digenea</taxon>
        <taxon>Strigeidida</taxon>
        <taxon>Schistosomatoidea</taxon>
        <taxon>Schistosomatidae</taxon>
        <taxon>Trichobilharzia</taxon>
    </lineage>
</organism>
<reference evidence="3" key="1">
    <citation type="submission" date="2022-06" db="EMBL/GenBank/DDBJ databases">
        <authorList>
            <person name="Berger JAMES D."/>
            <person name="Berger JAMES D."/>
        </authorList>
    </citation>
    <scope>NUCLEOTIDE SEQUENCE [LARGE SCALE GENOMIC DNA]</scope>
</reference>
<name>A0A183W7G2_TRIRE</name>
<dbReference type="OrthoDB" id="6259129at2759"/>
<reference evidence="4" key="2">
    <citation type="submission" date="2023-11" db="UniProtKB">
        <authorList>
            <consortium name="WormBaseParasite"/>
        </authorList>
    </citation>
    <scope>IDENTIFICATION</scope>
</reference>
<keyword evidence="3" id="KW-1185">Reference proteome</keyword>
<feature type="region of interest" description="Disordered" evidence="2">
    <location>
        <begin position="1"/>
        <end position="29"/>
    </location>
</feature>
<keyword evidence="1" id="KW-0175">Coiled coil</keyword>